<protein>
    <submittedName>
        <fullName evidence="4">Protein phosphatase</fullName>
    </submittedName>
</protein>
<dbReference type="AlphaFoldDB" id="A0A117QQS8"/>
<dbReference type="SMART" id="SM00331">
    <property type="entry name" value="PP2C_SIG"/>
    <property type="match status" value="1"/>
</dbReference>
<name>A0A117QQS8_9ACTN</name>
<dbReference type="PANTHER" id="PTHR43156">
    <property type="entry name" value="STAGE II SPORULATION PROTEIN E-RELATED"/>
    <property type="match status" value="1"/>
</dbReference>
<evidence type="ECO:0000256" key="2">
    <source>
        <dbReference type="SAM" id="Phobius"/>
    </source>
</evidence>
<keyword evidence="2" id="KW-0472">Membrane</keyword>
<keyword evidence="1" id="KW-0378">Hydrolase</keyword>
<dbReference type="Pfam" id="PF07228">
    <property type="entry name" value="SpoIIE"/>
    <property type="match status" value="1"/>
</dbReference>
<keyword evidence="5" id="KW-1185">Reference proteome</keyword>
<feature type="transmembrane region" description="Helical" evidence="2">
    <location>
        <begin position="73"/>
        <end position="91"/>
    </location>
</feature>
<evidence type="ECO:0000259" key="3">
    <source>
        <dbReference type="SMART" id="SM00331"/>
    </source>
</evidence>
<dbReference type="InterPro" id="IPR052016">
    <property type="entry name" value="Bact_Sigma-Reg"/>
</dbReference>
<sequence>MLGAVLALIAVVTVVDVLSPPEVHLGPLLVAAPAVTASFAGPRLTGFVGAVAVLAQAAVAIARTTLTDLNHTCQLVALVLVSGLATLFAFLREREERHVVRLRSIAHTAQNVVLRPLPERAGPLTIASLYLAAQEEAHIGGDLYAVTRTATATRLLIGDARGKGLDAVSEASLVLGAFRVTAAGSAHLAQLVAHLDAAVGSAEHGAGPSTEATPSGTGTVASTEAFVTALVAEVPDDEPVIHLVSCGHPPPLLLTNGDVRTLDVLESGLPLGLSDTSPPRVTVQTFSFGSGDVLLLYTDGVIEARDRGGNFYPLADRLRAGGPYTPQALVDHLKADLQDFVGGRLGDDAAFLALTRMPRHS</sequence>
<dbReference type="Gene3D" id="3.60.40.10">
    <property type="entry name" value="PPM-type phosphatase domain"/>
    <property type="match status" value="1"/>
</dbReference>
<keyword evidence="2" id="KW-1133">Transmembrane helix</keyword>
<gene>
    <name evidence="4" type="ORF">AQJ30_01930</name>
</gene>
<dbReference type="InterPro" id="IPR001932">
    <property type="entry name" value="PPM-type_phosphatase-like_dom"/>
</dbReference>
<feature type="transmembrane region" description="Helical" evidence="2">
    <location>
        <begin position="47"/>
        <end position="66"/>
    </location>
</feature>
<dbReference type="InterPro" id="IPR036457">
    <property type="entry name" value="PPM-type-like_dom_sf"/>
</dbReference>
<dbReference type="PANTHER" id="PTHR43156:SF2">
    <property type="entry name" value="STAGE II SPORULATION PROTEIN E"/>
    <property type="match status" value="1"/>
</dbReference>
<feature type="domain" description="PPM-type phosphatase" evidence="3">
    <location>
        <begin position="124"/>
        <end position="356"/>
    </location>
</feature>
<proteinExistence type="predicted"/>
<comment type="caution">
    <text evidence="4">The sequence shown here is derived from an EMBL/GenBank/DDBJ whole genome shotgun (WGS) entry which is preliminary data.</text>
</comment>
<evidence type="ECO:0000313" key="4">
    <source>
        <dbReference type="EMBL" id="KUN41699.1"/>
    </source>
</evidence>
<keyword evidence="2" id="KW-0812">Transmembrane</keyword>
<organism evidence="4 5">
    <name type="scientific">Streptomyces longwoodensis</name>
    <dbReference type="NCBI Taxonomy" id="68231"/>
    <lineage>
        <taxon>Bacteria</taxon>
        <taxon>Bacillati</taxon>
        <taxon>Actinomycetota</taxon>
        <taxon>Actinomycetes</taxon>
        <taxon>Kitasatosporales</taxon>
        <taxon>Streptomycetaceae</taxon>
        <taxon>Streptomyces</taxon>
    </lineage>
</organism>
<evidence type="ECO:0000256" key="1">
    <source>
        <dbReference type="ARBA" id="ARBA00022801"/>
    </source>
</evidence>
<dbReference type="STRING" id="68231.AQJ30_01930"/>
<dbReference type="EMBL" id="LMWS01000002">
    <property type="protein sequence ID" value="KUN41699.1"/>
    <property type="molecule type" value="Genomic_DNA"/>
</dbReference>
<dbReference type="Proteomes" id="UP000053271">
    <property type="component" value="Unassembled WGS sequence"/>
</dbReference>
<dbReference type="GO" id="GO:0016791">
    <property type="term" value="F:phosphatase activity"/>
    <property type="evidence" value="ECO:0007669"/>
    <property type="project" value="TreeGrafter"/>
</dbReference>
<accession>A0A117QQS8</accession>
<evidence type="ECO:0000313" key="5">
    <source>
        <dbReference type="Proteomes" id="UP000053271"/>
    </source>
</evidence>
<reference evidence="4 5" key="1">
    <citation type="submission" date="2015-10" db="EMBL/GenBank/DDBJ databases">
        <title>Draft genome sequence of Streptomyces longwoodensis DSM 41677, type strain for the species Streptomyces longwoodensis.</title>
        <authorList>
            <person name="Ruckert C."/>
            <person name="Winkler A."/>
            <person name="Kalinowski J."/>
            <person name="Kampfer P."/>
            <person name="Glaeser S."/>
        </authorList>
    </citation>
    <scope>NUCLEOTIDE SEQUENCE [LARGE SCALE GENOMIC DNA]</scope>
    <source>
        <strain evidence="4 5">DSM 41677</strain>
    </source>
</reference>